<evidence type="ECO:0000256" key="8">
    <source>
        <dbReference type="HAMAP-Rule" id="MF_00011"/>
    </source>
</evidence>
<dbReference type="AlphaFoldDB" id="A0A2K8NW11"/>
<feature type="binding site" description="in other chain" evidence="8">
    <location>
        <begin position="42"/>
        <end position="45"/>
    </location>
    <ligand>
        <name>IMP</name>
        <dbReference type="ChEBI" id="CHEBI:58053"/>
        <note>ligand shared between dimeric partners</note>
    </ligand>
</feature>
<dbReference type="CDD" id="cd03108">
    <property type="entry name" value="AdSS"/>
    <property type="match status" value="1"/>
</dbReference>
<dbReference type="Gene3D" id="3.90.170.10">
    <property type="entry name" value="Adenylosuccinate Synthetase, subunit A, domain 3"/>
    <property type="match status" value="1"/>
</dbReference>
<dbReference type="NCBIfam" id="NF002223">
    <property type="entry name" value="PRK01117.1"/>
    <property type="match status" value="1"/>
</dbReference>
<keyword evidence="6 8" id="KW-0460">Magnesium</keyword>
<dbReference type="FunFam" id="3.90.170.10:FF:000001">
    <property type="entry name" value="Adenylosuccinate synthetase"/>
    <property type="match status" value="1"/>
</dbReference>
<evidence type="ECO:0000256" key="3">
    <source>
        <dbReference type="ARBA" id="ARBA00022723"/>
    </source>
</evidence>
<keyword evidence="12" id="KW-1185">Reference proteome</keyword>
<dbReference type="Proteomes" id="UP000232063">
    <property type="component" value="Chromosome"/>
</dbReference>
<feature type="binding site" description="in other chain" evidence="8">
    <location>
        <begin position="17"/>
        <end position="20"/>
    </location>
    <ligand>
        <name>IMP</name>
        <dbReference type="ChEBI" id="CHEBI:58053"/>
        <note>ligand shared between dimeric partners</note>
    </ligand>
</feature>
<dbReference type="InterPro" id="IPR018220">
    <property type="entry name" value="Adenylosuccin_syn_GTP-bd"/>
</dbReference>
<dbReference type="Pfam" id="PF00709">
    <property type="entry name" value="Adenylsucc_synt"/>
    <property type="match status" value="1"/>
</dbReference>
<feature type="binding site" evidence="8">
    <location>
        <position position="308"/>
    </location>
    <ligand>
        <name>GTP</name>
        <dbReference type="ChEBI" id="CHEBI:37565"/>
    </ligand>
</feature>
<feature type="binding site" evidence="8">
    <location>
        <position position="146"/>
    </location>
    <ligand>
        <name>IMP</name>
        <dbReference type="ChEBI" id="CHEBI:58053"/>
        <note>ligand shared between dimeric partners</note>
    </ligand>
</feature>
<keyword evidence="7 8" id="KW-0342">GTP-binding</keyword>
<comment type="cofactor">
    <cofactor evidence="8">
        <name>Mg(2+)</name>
        <dbReference type="ChEBI" id="CHEBI:18420"/>
    </cofactor>
    <text evidence="8">Binds 1 Mg(2+) ion per subunit.</text>
</comment>
<dbReference type="EC" id="6.3.4.4" evidence="8 10"/>
<evidence type="ECO:0000313" key="12">
    <source>
        <dbReference type="Proteomes" id="UP000232063"/>
    </source>
</evidence>
<feature type="active site" evidence="9">
    <location>
        <position position="143"/>
    </location>
</feature>
<feature type="binding site" evidence="8">
    <location>
        <begin position="16"/>
        <end position="22"/>
    </location>
    <ligand>
        <name>GTP</name>
        <dbReference type="ChEBI" id="CHEBI:37565"/>
    </ligand>
</feature>
<accession>A0A2K8NW11</accession>
<dbReference type="GO" id="GO:0044208">
    <property type="term" value="P:'de novo' AMP biosynthetic process"/>
    <property type="evidence" value="ECO:0007669"/>
    <property type="project" value="UniProtKB-UniRule"/>
</dbReference>
<feature type="binding site" evidence="8">
    <location>
        <begin position="302"/>
        <end position="308"/>
    </location>
    <ligand>
        <name>substrate</name>
    </ligand>
</feature>
<dbReference type="PROSITE" id="PS01266">
    <property type="entry name" value="ADENYLOSUCCIN_SYN_1"/>
    <property type="match status" value="1"/>
</dbReference>
<dbReference type="GO" id="GO:0046040">
    <property type="term" value="P:IMP metabolic process"/>
    <property type="evidence" value="ECO:0007669"/>
    <property type="project" value="TreeGrafter"/>
</dbReference>
<comment type="function">
    <text evidence="8">Plays an important role in the de novo pathway of purine nucleotide biosynthesis. Catalyzes the first committed step in the biosynthesis of AMP from IMP.</text>
</comment>
<comment type="similarity">
    <text evidence="8 10">Belongs to the adenylosuccinate synthetase family.</text>
</comment>
<dbReference type="UniPathway" id="UPA00075">
    <property type="reaction ID" value="UER00335"/>
</dbReference>
<dbReference type="InterPro" id="IPR042111">
    <property type="entry name" value="Adenylosuccinate_synth_dom3"/>
</dbReference>
<gene>
    <name evidence="8 11" type="primary">purA</name>
    <name evidence="11" type="ORF">ELUMI_v1c02060</name>
</gene>
<feature type="binding site" evidence="8">
    <location>
        <begin position="44"/>
        <end position="46"/>
    </location>
    <ligand>
        <name>GTP</name>
        <dbReference type="ChEBI" id="CHEBI:37565"/>
    </ligand>
</feature>
<feature type="binding site" evidence="8">
    <location>
        <position position="17"/>
    </location>
    <ligand>
        <name>Mg(2+)</name>
        <dbReference type="ChEBI" id="CHEBI:18420"/>
    </ligand>
</feature>
<dbReference type="GO" id="GO:0004019">
    <property type="term" value="F:adenylosuccinate synthase activity"/>
    <property type="evidence" value="ECO:0007669"/>
    <property type="project" value="UniProtKB-UniRule"/>
</dbReference>
<sequence length="433" mass="48545">MKRDFKTLVVIGTQWGDEGKGKITDYFAQKAEMVVRFAGGDNAGHMIEFGGVRYKVTIVPSGIFNPKVKNIIGNGTVVNLEKLVSELAGLNQAGIDTSNLFISGRAHLILPFNLKIDELQEEFRKENKIGTTKRGIGPTYADKIARMGIRVHDVLQPNFKDILKESVDAHNKILKNLYESDIQFTFDEIYNNLMKNFDVIKNNILDTGELVADTIEQQKFVLFEGAQGILLDIDHGTYPFVTSSNTSANNASLGSGVHYKHIQKVVGVAKAYNTRVGTGGMPTELFDETGNRIRERGREYGSNTGRPRRVGWFDAVAMKYAIRVGGIDELFLTLFDVLDHEENLKICIAYELDGKQITSMPTSDQEFRRCKPIYVEVPGWKEDITKVRSYDELPENAKNYMNKIAEYSGAEFLGFSVGPDRVQTILLKGEFDD</sequence>
<comment type="subcellular location">
    <subcellularLocation>
        <location evidence="8">Cytoplasm</location>
    </subcellularLocation>
</comment>
<dbReference type="PANTHER" id="PTHR11846">
    <property type="entry name" value="ADENYLOSUCCINATE SYNTHETASE"/>
    <property type="match status" value="1"/>
</dbReference>
<evidence type="ECO:0000256" key="9">
    <source>
        <dbReference type="PROSITE-ProRule" id="PRU10134"/>
    </source>
</evidence>
<keyword evidence="5 8" id="KW-0658">Purine biosynthesis</keyword>
<evidence type="ECO:0000313" key="11">
    <source>
        <dbReference type="EMBL" id="ATZ16931.1"/>
    </source>
</evidence>
<dbReference type="Gene3D" id="1.10.300.10">
    <property type="entry name" value="Adenylosuccinate Synthetase, subunit A, domain 2"/>
    <property type="match status" value="1"/>
</dbReference>
<dbReference type="SMART" id="SM00788">
    <property type="entry name" value="Adenylsucc_synt"/>
    <property type="match status" value="1"/>
</dbReference>
<evidence type="ECO:0000256" key="4">
    <source>
        <dbReference type="ARBA" id="ARBA00022741"/>
    </source>
</evidence>
<evidence type="ECO:0000256" key="6">
    <source>
        <dbReference type="ARBA" id="ARBA00022842"/>
    </source>
</evidence>
<dbReference type="HAMAP" id="MF_00011">
    <property type="entry name" value="Adenylosucc_synth"/>
    <property type="match status" value="1"/>
</dbReference>
<feature type="binding site" description="in other chain" evidence="8">
    <location>
        <position position="132"/>
    </location>
    <ligand>
        <name>IMP</name>
        <dbReference type="ChEBI" id="CHEBI:58053"/>
        <note>ligand shared between dimeric partners</note>
    </ligand>
</feature>
<feature type="binding site" description="in other chain" evidence="8">
    <location>
        <position position="306"/>
    </location>
    <ligand>
        <name>IMP</name>
        <dbReference type="ChEBI" id="CHEBI:58053"/>
        <note>ligand shared between dimeric partners</note>
    </ligand>
</feature>
<comment type="subunit">
    <text evidence="1 8">Homodimer.</text>
</comment>
<dbReference type="InterPro" id="IPR042110">
    <property type="entry name" value="Adenylosuccinate_synth_dom2"/>
</dbReference>
<dbReference type="PROSITE" id="PS00513">
    <property type="entry name" value="ADENYLOSUCCIN_SYN_2"/>
    <property type="match status" value="1"/>
</dbReference>
<comment type="catalytic activity">
    <reaction evidence="8 10">
        <text>IMP + L-aspartate + GTP = N(6)-(1,2-dicarboxyethyl)-AMP + GDP + phosphate + 2 H(+)</text>
        <dbReference type="Rhea" id="RHEA:15753"/>
        <dbReference type="ChEBI" id="CHEBI:15378"/>
        <dbReference type="ChEBI" id="CHEBI:29991"/>
        <dbReference type="ChEBI" id="CHEBI:37565"/>
        <dbReference type="ChEBI" id="CHEBI:43474"/>
        <dbReference type="ChEBI" id="CHEBI:57567"/>
        <dbReference type="ChEBI" id="CHEBI:58053"/>
        <dbReference type="ChEBI" id="CHEBI:58189"/>
        <dbReference type="EC" id="6.3.4.4"/>
    </reaction>
</comment>
<reference evidence="11 12" key="1">
    <citation type="submission" date="2017-11" db="EMBL/GenBank/DDBJ databases">
        <title>Genome sequence of Entomoplasma luminosum PIMN-1 (ATCC 49195).</title>
        <authorList>
            <person name="Lo W.-S."/>
            <person name="Gasparich G.E."/>
            <person name="Kuo C.-H."/>
        </authorList>
    </citation>
    <scope>NUCLEOTIDE SEQUENCE [LARGE SCALE GENOMIC DNA]</scope>
    <source>
        <strain evidence="11 12">PIMN-1</strain>
    </source>
</reference>
<feature type="binding site" description="in other chain" evidence="8">
    <location>
        <position position="227"/>
    </location>
    <ligand>
        <name>IMP</name>
        <dbReference type="ChEBI" id="CHEBI:58053"/>
        <note>ligand shared between dimeric partners</note>
    </ligand>
</feature>
<feature type="active site" description="Proton donor" evidence="8">
    <location>
        <position position="45"/>
    </location>
</feature>
<evidence type="ECO:0000256" key="2">
    <source>
        <dbReference type="ARBA" id="ARBA00022598"/>
    </source>
</evidence>
<name>A0A2K8NW11_9MOLU</name>
<dbReference type="OrthoDB" id="9807553at2"/>
<evidence type="ECO:0000256" key="1">
    <source>
        <dbReference type="ARBA" id="ARBA00011738"/>
    </source>
</evidence>
<dbReference type="GO" id="GO:0005737">
    <property type="term" value="C:cytoplasm"/>
    <property type="evidence" value="ECO:0007669"/>
    <property type="project" value="UniProtKB-SubCell"/>
</dbReference>
<dbReference type="InterPro" id="IPR033128">
    <property type="entry name" value="Adenylosuccin_syn_Lys_AS"/>
</dbReference>
<dbReference type="InterPro" id="IPR042109">
    <property type="entry name" value="Adenylosuccinate_synth_dom1"/>
</dbReference>
<dbReference type="SUPFAM" id="SSF52540">
    <property type="entry name" value="P-loop containing nucleoside triphosphate hydrolases"/>
    <property type="match status" value="1"/>
</dbReference>
<dbReference type="RefSeq" id="WP_025734256.1">
    <property type="nucleotide sequence ID" value="NZ_CP024963.1"/>
</dbReference>
<dbReference type="EMBL" id="CP024963">
    <property type="protein sequence ID" value="ATZ16931.1"/>
    <property type="molecule type" value="Genomic_DNA"/>
</dbReference>
<feature type="binding site" evidence="8">
    <location>
        <position position="44"/>
    </location>
    <ligand>
        <name>Mg(2+)</name>
        <dbReference type="ChEBI" id="CHEBI:18420"/>
    </ligand>
</feature>
<evidence type="ECO:0000256" key="5">
    <source>
        <dbReference type="ARBA" id="ARBA00022755"/>
    </source>
</evidence>
<keyword evidence="8" id="KW-0963">Cytoplasm</keyword>
<feature type="active site" description="Proton acceptor" evidence="8">
    <location>
        <position position="17"/>
    </location>
</feature>
<dbReference type="InterPro" id="IPR027417">
    <property type="entry name" value="P-loop_NTPase"/>
</dbReference>
<keyword evidence="4 8" id="KW-0547">Nucleotide-binding</keyword>
<protein>
    <recommendedName>
        <fullName evidence="8 10">Adenylosuccinate synthetase</fullName>
        <shortName evidence="8">AMPSase</shortName>
        <shortName evidence="8">AdSS</shortName>
        <ecNumber evidence="8 10">6.3.4.4</ecNumber>
    </recommendedName>
    <alternativeName>
        <fullName evidence="8">IMP--aspartate ligase</fullName>
    </alternativeName>
</protein>
<dbReference type="Gene3D" id="3.40.440.10">
    <property type="entry name" value="Adenylosuccinate Synthetase, subunit A, domain 1"/>
    <property type="match status" value="1"/>
</dbReference>
<keyword evidence="2 8" id="KW-0436">Ligase</keyword>
<feature type="binding site" description="in other chain" evidence="8">
    <location>
        <position position="242"/>
    </location>
    <ligand>
        <name>IMP</name>
        <dbReference type="ChEBI" id="CHEBI:58053"/>
        <note>ligand shared between dimeric partners</note>
    </ligand>
</feature>
<dbReference type="NCBIfam" id="TIGR00184">
    <property type="entry name" value="purA"/>
    <property type="match status" value="1"/>
</dbReference>
<dbReference type="FunFam" id="1.10.300.10:FF:000001">
    <property type="entry name" value="Adenylosuccinate synthetase"/>
    <property type="match status" value="1"/>
</dbReference>
<dbReference type="PANTHER" id="PTHR11846:SF0">
    <property type="entry name" value="ADENYLOSUCCINATE SYNTHETASE"/>
    <property type="match status" value="1"/>
</dbReference>
<proteinExistence type="inferred from homology"/>
<feature type="binding site" evidence="8">
    <location>
        <begin position="416"/>
        <end position="418"/>
    </location>
    <ligand>
        <name>GTP</name>
        <dbReference type="ChEBI" id="CHEBI:37565"/>
    </ligand>
</feature>
<keyword evidence="3 8" id="KW-0479">Metal-binding</keyword>
<dbReference type="KEGG" id="elj:ELUMI_v1c02060"/>
<feature type="binding site" evidence="8">
    <location>
        <begin position="334"/>
        <end position="336"/>
    </location>
    <ligand>
        <name>GTP</name>
        <dbReference type="ChEBI" id="CHEBI:37565"/>
    </ligand>
</feature>
<organism evidence="11 12">
    <name type="scientific">Williamsoniiplasma luminosum</name>
    <dbReference type="NCBI Taxonomy" id="214888"/>
    <lineage>
        <taxon>Bacteria</taxon>
        <taxon>Bacillati</taxon>
        <taxon>Mycoplasmatota</taxon>
        <taxon>Mollicutes</taxon>
        <taxon>Entomoplasmatales</taxon>
        <taxon>Williamsoniiplasma</taxon>
    </lineage>
</organism>
<evidence type="ECO:0000256" key="7">
    <source>
        <dbReference type="ARBA" id="ARBA00023134"/>
    </source>
</evidence>
<dbReference type="InterPro" id="IPR001114">
    <property type="entry name" value="Adenylosuccinate_synthetase"/>
</dbReference>
<comment type="pathway">
    <text evidence="8 10">Purine metabolism; AMP biosynthesis via de novo pathway; AMP from IMP: step 1/2.</text>
</comment>
<dbReference type="GO" id="GO:0005525">
    <property type="term" value="F:GTP binding"/>
    <property type="evidence" value="ECO:0007669"/>
    <property type="project" value="UniProtKB-UniRule"/>
</dbReference>
<evidence type="ECO:0000256" key="10">
    <source>
        <dbReference type="RuleBase" id="RU000520"/>
    </source>
</evidence>
<dbReference type="GO" id="GO:0000287">
    <property type="term" value="F:magnesium ion binding"/>
    <property type="evidence" value="ECO:0007669"/>
    <property type="project" value="UniProtKB-UniRule"/>
</dbReference>